<accession>A0ABZ1YQ63</accession>
<evidence type="ECO:0000313" key="3">
    <source>
        <dbReference type="Proteomes" id="UP001432062"/>
    </source>
</evidence>
<name>A0ABZ1YQ63_9NOCA</name>
<gene>
    <name evidence="2" type="ORF">OG563_33645</name>
</gene>
<evidence type="ECO:0000256" key="1">
    <source>
        <dbReference type="SAM" id="MobiDB-lite"/>
    </source>
</evidence>
<dbReference type="RefSeq" id="WP_329406870.1">
    <property type="nucleotide sequence ID" value="NZ_CP109441.1"/>
</dbReference>
<reference evidence="2" key="1">
    <citation type="submission" date="2022-10" db="EMBL/GenBank/DDBJ databases">
        <title>The complete genomes of actinobacterial strains from the NBC collection.</title>
        <authorList>
            <person name="Joergensen T.S."/>
            <person name="Alvarez Arevalo M."/>
            <person name="Sterndorff E.B."/>
            <person name="Faurdal D."/>
            <person name="Vuksanovic O."/>
            <person name="Mourched A.-S."/>
            <person name="Charusanti P."/>
            <person name="Shaw S."/>
            <person name="Blin K."/>
            <person name="Weber T."/>
        </authorList>
    </citation>
    <scope>NUCLEOTIDE SEQUENCE</scope>
    <source>
        <strain evidence="2">NBC_01482</strain>
    </source>
</reference>
<sequence>MDRAAAAIVSSACEPAPCRVRIASAKRLMRCRPDRFGRGRPDRHAPSSQPRPSRGWRIEYGTVTGGLMKRISPAMVRTYFEDITGKYQRESPSRGMPSSVTSCAVCNPSI</sequence>
<organism evidence="2 3">
    <name type="scientific">Nocardia vinacea</name>
    <dbReference type="NCBI Taxonomy" id="96468"/>
    <lineage>
        <taxon>Bacteria</taxon>
        <taxon>Bacillati</taxon>
        <taxon>Actinomycetota</taxon>
        <taxon>Actinomycetes</taxon>
        <taxon>Mycobacteriales</taxon>
        <taxon>Nocardiaceae</taxon>
        <taxon>Nocardia</taxon>
    </lineage>
</organism>
<feature type="region of interest" description="Disordered" evidence="1">
    <location>
        <begin position="33"/>
        <end position="57"/>
    </location>
</feature>
<feature type="compositionally biased region" description="Basic and acidic residues" evidence="1">
    <location>
        <begin position="33"/>
        <end position="45"/>
    </location>
</feature>
<proteinExistence type="predicted"/>
<dbReference type="EMBL" id="CP109441">
    <property type="protein sequence ID" value="WUV44091.1"/>
    <property type="molecule type" value="Genomic_DNA"/>
</dbReference>
<dbReference type="Proteomes" id="UP001432062">
    <property type="component" value="Chromosome"/>
</dbReference>
<evidence type="ECO:0000313" key="2">
    <source>
        <dbReference type="EMBL" id="WUV44091.1"/>
    </source>
</evidence>
<protein>
    <submittedName>
        <fullName evidence="2">Uncharacterized protein</fullName>
    </submittedName>
</protein>
<keyword evidence="3" id="KW-1185">Reference proteome</keyword>